<sequence>MVAAGQGRGVDGIVFQHEQGVEQLVLTGDSVNLAECHMLVFQRVGVGRLHLIEQVGGGAGRCDTRPHRHGVDEEANHRFRTDQLGRPTRDCGAEHDVVLAGQPCQELCKTGLQRGVDGGVARAGQFA</sequence>
<reference evidence="1 2" key="1">
    <citation type="submission" date="2021-07" db="EMBL/GenBank/DDBJ databases">
        <title>Complete genome sequence of nontuberculous Mycobacterium sp. TY59.</title>
        <authorList>
            <person name="Fukushima K."/>
        </authorList>
    </citation>
    <scope>NUCLEOTIDE SEQUENCE [LARGE SCALE GENOMIC DNA]</scope>
    <source>
        <strain evidence="1 2">TY59</strain>
    </source>
</reference>
<name>A0ABN6IH54_9MYCO</name>
<dbReference type="Proteomes" id="UP000826012">
    <property type="component" value="Chromosome"/>
</dbReference>
<proteinExistence type="predicted"/>
<gene>
    <name evidence="1" type="ORF">MTY59_22280</name>
</gene>
<dbReference type="EMBL" id="AP024828">
    <property type="protein sequence ID" value="BCZ22373.1"/>
    <property type="molecule type" value="Genomic_DNA"/>
</dbReference>
<accession>A0ABN6IH54</accession>
<keyword evidence="2" id="KW-1185">Reference proteome</keyword>
<organism evidence="1 2">
    <name type="scientific">Mycobacterium senriense</name>
    <dbReference type="NCBI Taxonomy" id="2775496"/>
    <lineage>
        <taxon>Bacteria</taxon>
        <taxon>Bacillati</taxon>
        <taxon>Actinomycetota</taxon>
        <taxon>Actinomycetes</taxon>
        <taxon>Mycobacteriales</taxon>
        <taxon>Mycobacteriaceae</taxon>
        <taxon>Mycobacterium</taxon>
        <taxon>Mycobacterium avium complex (MAC)</taxon>
    </lineage>
</organism>
<protein>
    <submittedName>
        <fullName evidence="1">Uncharacterized protein</fullName>
    </submittedName>
</protein>
<evidence type="ECO:0000313" key="2">
    <source>
        <dbReference type="Proteomes" id="UP000826012"/>
    </source>
</evidence>
<evidence type="ECO:0000313" key="1">
    <source>
        <dbReference type="EMBL" id="BCZ22373.1"/>
    </source>
</evidence>